<feature type="compositionally biased region" description="Acidic residues" evidence="1">
    <location>
        <begin position="420"/>
        <end position="431"/>
    </location>
</feature>
<organism evidence="3 4">
    <name type="scientific">Rubus argutus</name>
    <name type="common">Southern blackberry</name>
    <dbReference type="NCBI Taxonomy" id="59490"/>
    <lineage>
        <taxon>Eukaryota</taxon>
        <taxon>Viridiplantae</taxon>
        <taxon>Streptophyta</taxon>
        <taxon>Embryophyta</taxon>
        <taxon>Tracheophyta</taxon>
        <taxon>Spermatophyta</taxon>
        <taxon>Magnoliopsida</taxon>
        <taxon>eudicotyledons</taxon>
        <taxon>Gunneridae</taxon>
        <taxon>Pentapetalae</taxon>
        <taxon>rosids</taxon>
        <taxon>fabids</taxon>
        <taxon>Rosales</taxon>
        <taxon>Rosaceae</taxon>
        <taxon>Rosoideae</taxon>
        <taxon>Rosoideae incertae sedis</taxon>
        <taxon>Rubus</taxon>
    </lineage>
</organism>
<accession>A0AAW1X7G4</accession>
<feature type="compositionally biased region" description="Basic and acidic residues" evidence="1">
    <location>
        <begin position="432"/>
        <end position="443"/>
    </location>
</feature>
<dbReference type="Proteomes" id="UP001457282">
    <property type="component" value="Unassembled WGS sequence"/>
</dbReference>
<dbReference type="Pfam" id="PF11955">
    <property type="entry name" value="PORR"/>
    <property type="match status" value="1"/>
</dbReference>
<evidence type="ECO:0000259" key="2">
    <source>
        <dbReference type="Pfam" id="PF11955"/>
    </source>
</evidence>
<evidence type="ECO:0000256" key="1">
    <source>
        <dbReference type="SAM" id="MobiDB-lite"/>
    </source>
</evidence>
<feature type="domain" description="PORR" evidence="2">
    <location>
        <begin position="38"/>
        <end position="363"/>
    </location>
</feature>
<evidence type="ECO:0000313" key="4">
    <source>
        <dbReference type="Proteomes" id="UP001457282"/>
    </source>
</evidence>
<evidence type="ECO:0000313" key="3">
    <source>
        <dbReference type="EMBL" id="KAK9932039.1"/>
    </source>
</evidence>
<sequence>MSPFHLSFRSVLKSHRVSDHHHHHPSRRTFVDTTINWVRDRGLDHVVQREKNLRPIINIKNLIKSEPSRSLPITILTQSRESLMIPTRPIEFVRQYPSIFEEFLPGGIAVQPHVRLTPQVLDIDAKEHFMYQTDSYKHQVADRLFRLLMLVRSNKLPLNVIELFNWDLGLPPDYERSIVPEYPDYFKIVVGKSGSPELEMVCWSNELATSVMERRTAKGGFVKGMPIAFPMHFSRGFEMDKKLNKWIDEWQKLPYVSPYENAAHLSSQSDESDKWAVAVLHELLHILVPKKTDRENIFILGEYLGIRSRFKRALLHHPGILYVSSKLRTYTVVLREGYKRGAIIENHPLMDIRSQYIHLMNAMKEDGKTISAKEKKKKKGVEDSKGEDVKEEDEESEEGLEGELSDSSEAEVEHDHVDSDNDEEDEEDEDERMTSIHKNDAVTRGRGARKSNFDVMTPSRNAERGRSGGRRAWKSEFDVKAPSRNAERGRSDGRRAWKSEFDVKAPSTNAERGRLGGKYPGKRGNEVSLETSGRTQADARHNVRSNSRERSNRSRSRGRSFADKKTYV</sequence>
<protein>
    <recommendedName>
        <fullName evidence="2">PORR domain-containing protein</fullName>
    </recommendedName>
</protein>
<dbReference type="PANTHER" id="PTHR31476:SF16">
    <property type="entry name" value="F14O23.23 PROTEIN"/>
    <property type="match status" value="1"/>
</dbReference>
<proteinExistence type="predicted"/>
<dbReference type="AlphaFoldDB" id="A0AAW1X7G4"/>
<keyword evidence="4" id="KW-1185">Reference proteome</keyword>
<gene>
    <name evidence="3" type="ORF">M0R45_019290</name>
</gene>
<dbReference type="EMBL" id="JBEDUW010000004">
    <property type="protein sequence ID" value="KAK9932039.1"/>
    <property type="molecule type" value="Genomic_DNA"/>
</dbReference>
<name>A0AAW1X7G4_RUBAR</name>
<comment type="caution">
    <text evidence="3">The sequence shown here is derived from an EMBL/GenBank/DDBJ whole genome shotgun (WGS) entry which is preliminary data.</text>
</comment>
<dbReference type="PANTHER" id="PTHR31476">
    <property type="entry name" value="PROTEIN WHAT'S THIS FACTOR 1 HOMOLOG, CHLOROPLASTIC"/>
    <property type="match status" value="1"/>
</dbReference>
<dbReference type="InterPro" id="IPR045040">
    <property type="entry name" value="PORR_fam"/>
</dbReference>
<dbReference type="InterPro" id="IPR021099">
    <property type="entry name" value="PORR_domain"/>
</dbReference>
<reference evidence="3 4" key="1">
    <citation type="journal article" date="2023" name="G3 (Bethesda)">
        <title>A chromosome-length genome assembly and annotation of blackberry (Rubus argutus, cv. 'Hillquist').</title>
        <authorList>
            <person name="Bruna T."/>
            <person name="Aryal R."/>
            <person name="Dudchenko O."/>
            <person name="Sargent D.J."/>
            <person name="Mead D."/>
            <person name="Buti M."/>
            <person name="Cavallini A."/>
            <person name="Hytonen T."/>
            <person name="Andres J."/>
            <person name="Pham M."/>
            <person name="Weisz D."/>
            <person name="Mascagni F."/>
            <person name="Usai G."/>
            <person name="Natali L."/>
            <person name="Bassil N."/>
            <person name="Fernandez G.E."/>
            <person name="Lomsadze A."/>
            <person name="Armour M."/>
            <person name="Olukolu B."/>
            <person name="Poorten T."/>
            <person name="Britton C."/>
            <person name="Davik J."/>
            <person name="Ashrafi H."/>
            <person name="Aiden E.L."/>
            <person name="Borodovsky M."/>
            <person name="Worthington M."/>
        </authorList>
    </citation>
    <scope>NUCLEOTIDE SEQUENCE [LARGE SCALE GENOMIC DNA]</scope>
    <source>
        <strain evidence="3">PI 553951</strain>
    </source>
</reference>
<feature type="compositionally biased region" description="Basic and acidic residues" evidence="1">
    <location>
        <begin position="473"/>
        <end position="503"/>
    </location>
</feature>
<feature type="region of interest" description="Disordered" evidence="1">
    <location>
        <begin position="370"/>
        <end position="568"/>
    </location>
</feature>
<dbReference type="GO" id="GO:0003723">
    <property type="term" value="F:RNA binding"/>
    <property type="evidence" value="ECO:0007669"/>
    <property type="project" value="InterPro"/>
</dbReference>
<feature type="compositionally biased region" description="Acidic residues" evidence="1">
    <location>
        <begin position="389"/>
        <end position="410"/>
    </location>
</feature>
<feature type="compositionally biased region" description="Basic and acidic residues" evidence="1">
    <location>
        <begin position="537"/>
        <end position="552"/>
    </location>
</feature>